<dbReference type="Pfam" id="PF04082">
    <property type="entry name" value="Fungal_trans"/>
    <property type="match status" value="1"/>
</dbReference>
<dbReference type="SMART" id="SM00906">
    <property type="entry name" value="Fungal_trans"/>
    <property type="match status" value="1"/>
</dbReference>
<dbReference type="PANTHER" id="PTHR47424">
    <property type="entry name" value="REGULATORY PROTEIN GAL4"/>
    <property type="match status" value="1"/>
</dbReference>
<dbReference type="InterPro" id="IPR051127">
    <property type="entry name" value="Fungal_SecMet_Regulators"/>
</dbReference>
<dbReference type="GO" id="GO:0000981">
    <property type="term" value="F:DNA-binding transcription factor activity, RNA polymerase II-specific"/>
    <property type="evidence" value="ECO:0007669"/>
    <property type="project" value="TreeGrafter"/>
</dbReference>
<keyword evidence="5" id="KW-0812">Transmembrane</keyword>
<dbReference type="GO" id="GO:0008270">
    <property type="term" value="F:zinc ion binding"/>
    <property type="evidence" value="ECO:0007669"/>
    <property type="project" value="InterPro"/>
</dbReference>
<dbReference type="EMBL" id="JAFJYH010000010">
    <property type="protein sequence ID" value="KAG4425426.1"/>
    <property type="molecule type" value="Genomic_DNA"/>
</dbReference>
<evidence type="ECO:0000256" key="3">
    <source>
        <dbReference type="ARBA" id="ARBA00023163"/>
    </source>
</evidence>
<keyword evidence="8" id="KW-1185">Reference proteome</keyword>
<gene>
    <name evidence="7" type="ORF">IFR04_001345</name>
</gene>
<dbReference type="InterPro" id="IPR007219">
    <property type="entry name" value="XnlR_reg_dom"/>
</dbReference>
<name>A0A8H7WIA7_9HELO</name>
<accession>A0A8H7WIA7</accession>
<dbReference type="GO" id="GO:0000978">
    <property type="term" value="F:RNA polymerase II cis-regulatory region sequence-specific DNA binding"/>
    <property type="evidence" value="ECO:0007669"/>
    <property type="project" value="TreeGrafter"/>
</dbReference>
<dbReference type="CDD" id="cd12148">
    <property type="entry name" value="fungal_TF_MHR"/>
    <property type="match status" value="1"/>
</dbReference>
<dbReference type="GO" id="GO:0000435">
    <property type="term" value="P:positive regulation of transcription from RNA polymerase II promoter by galactose"/>
    <property type="evidence" value="ECO:0007669"/>
    <property type="project" value="TreeGrafter"/>
</dbReference>
<keyword evidence="5" id="KW-1133">Transmembrane helix</keyword>
<dbReference type="Proteomes" id="UP000664132">
    <property type="component" value="Unassembled WGS sequence"/>
</dbReference>
<keyword evidence="1" id="KW-0805">Transcription regulation</keyword>
<dbReference type="GO" id="GO:0006351">
    <property type="term" value="P:DNA-templated transcription"/>
    <property type="evidence" value="ECO:0007669"/>
    <property type="project" value="InterPro"/>
</dbReference>
<reference evidence="7" key="1">
    <citation type="submission" date="2021-02" db="EMBL/GenBank/DDBJ databases">
        <title>Genome sequence Cadophora malorum strain M34.</title>
        <authorList>
            <person name="Stefanovic E."/>
            <person name="Vu D."/>
            <person name="Scully C."/>
            <person name="Dijksterhuis J."/>
            <person name="Roader J."/>
            <person name="Houbraken J."/>
        </authorList>
    </citation>
    <scope>NUCLEOTIDE SEQUENCE</scope>
    <source>
        <strain evidence="7">M34</strain>
    </source>
</reference>
<evidence type="ECO:0000259" key="6">
    <source>
        <dbReference type="SMART" id="SM00906"/>
    </source>
</evidence>
<keyword evidence="2" id="KW-0238">DNA-binding</keyword>
<protein>
    <recommendedName>
        <fullName evidence="6">Xylanolytic transcriptional activator regulatory domain-containing protein</fullName>
    </recommendedName>
</protein>
<proteinExistence type="predicted"/>
<feature type="transmembrane region" description="Helical" evidence="5">
    <location>
        <begin position="377"/>
        <end position="396"/>
    </location>
</feature>
<dbReference type="OrthoDB" id="424974at2759"/>
<keyword evidence="5" id="KW-0472">Membrane</keyword>
<evidence type="ECO:0000256" key="1">
    <source>
        <dbReference type="ARBA" id="ARBA00023015"/>
    </source>
</evidence>
<keyword evidence="4" id="KW-0539">Nucleus</keyword>
<evidence type="ECO:0000256" key="4">
    <source>
        <dbReference type="ARBA" id="ARBA00023242"/>
    </source>
</evidence>
<comment type="caution">
    <text evidence="7">The sequence shown here is derived from an EMBL/GenBank/DDBJ whole genome shotgun (WGS) entry which is preliminary data.</text>
</comment>
<evidence type="ECO:0000256" key="2">
    <source>
        <dbReference type="ARBA" id="ARBA00023125"/>
    </source>
</evidence>
<evidence type="ECO:0000313" key="8">
    <source>
        <dbReference type="Proteomes" id="UP000664132"/>
    </source>
</evidence>
<dbReference type="PANTHER" id="PTHR47424:SF3">
    <property type="entry name" value="REGULATORY PROTEIN GAL4"/>
    <property type="match status" value="1"/>
</dbReference>
<organism evidence="7 8">
    <name type="scientific">Cadophora malorum</name>
    <dbReference type="NCBI Taxonomy" id="108018"/>
    <lineage>
        <taxon>Eukaryota</taxon>
        <taxon>Fungi</taxon>
        <taxon>Dikarya</taxon>
        <taxon>Ascomycota</taxon>
        <taxon>Pezizomycotina</taxon>
        <taxon>Leotiomycetes</taxon>
        <taxon>Helotiales</taxon>
        <taxon>Ploettnerulaceae</taxon>
        <taxon>Cadophora</taxon>
    </lineage>
</organism>
<feature type="domain" description="Xylanolytic transcriptional activator regulatory" evidence="6">
    <location>
        <begin position="148"/>
        <end position="224"/>
    </location>
</feature>
<dbReference type="GO" id="GO:0005634">
    <property type="term" value="C:nucleus"/>
    <property type="evidence" value="ECO:0007669"/>
    <property type="project" value="TreeGrafter"/>
</dbReference>
<dbReference type="AlphaFoldDB" id="A0A8H7WIA7"/>
<evidence type="ECO:0000313" key="7">
    <source>
        <dbReference type="EMBL" id="KAG4425426.1"/>
    </source>
</evidence>
<sequence>MTDAPLFGHLSYRQYSDHKNEVENVLPPRRHADHLMDIYWQRLQPLEPIVNEVHFRQQYQAIFAGSLPEEEDERTFVAALNTMFALATQAQECLQFEQREKASSTYFHRAWSLLRPEVVIWEPGSLAIVECLLLMSRFLQCTNNPHRTWMVVGSAVRIAQSLGLHVRDAASSNTSELYAQRRERLWQCCVFVDRAASWTQGRTSNIILSDPYQHFELPHDDDYFTKATEIYEISNHFMLSQVSSSSTLEARLGLPTLYKKEDYYANVMRFESCLERWQKGLPRSLAPVFEAIIEDTPSIRQRTVLQLRLLHARIVLFRPLLARLCLPVNRECQDEVGTQLQHGLVQNGGSLCVRMAQDMVKVVVASTRFDIDGIIPWWYRIFYLHIAGTILIAAMLRRDLWTVAAKQCWDDTMSAIHAMEHLNIFVKQCAEHFQVLSSKVLETHESDAHVLADGSYFQDIFQDLGFDQDSYCFGQEDMPWLGNLETS</sequence>
<keyword evidence="3" id="KW-0804">Transcription</keyword>
<evidence type="ECO:0000256" key="5">
    <source>
        <dbReference type="SAM" id="Phobius"/>
    </source>
</evidence>